<organism evidence="2 3">
    <name type="scientific">Hypericibacter terrae</name>
    <dbReference type="NCBI Taxonomy" id="2602015"/>
    <lineage>
        <taxon>Bacteria</taxon>
        <taxon>Pseudomonadati</taxon>
        <taxon>Pseudomonadota</taxon>
        <taxon>Alphaproteobacteria</taxon>
        <taxon>Rhodospirillales</taxon>
        <taxon>Dongiaceae</taxon>
        <taxon>Hypericibacter</taxon>
    </lineage>
</organism>
<evidence type="ECO:0000313" key="2">
    <source>
        <dbReference type="EMBL" id="QEX16715.1"/>
    </source>
</evidence>
<dbReference type="KEGG" id="htq:FRZ44_20100"/>
<comment type="similarity">
    <text evidence="1">Belongs to the bactofilin family.</text>
</comment>
<dbReference type="Proteomes" id="UP000326202">
    <property type="component" value="Chromosome"/>
</dbReference>
<keyword evidence="3" id="KW-1185">Reference proteome</keyword>
<gene>
    <name evidence="2" type="ORF">FRZ44_20100</name>
</gene>
<dbReference type="RefSeq" id="WP_225308635.1">
    <property type="nucleotide sequence ID" value="NZ_CP042906.1"/>
</dbReference>
<evidence type="ECO:0000313" key="3">
    <source>
        <dbReference type="Proteomes" id="UP000326202"/>
    </source>
</evidence>
<dbReference type="AlphaFoldDB" id="A0A5J6MJQ5"/>
<dbReference type="EMBL" id="CP042906">
    <property type="protein sequence ID" value="QEX16715.1"/>
    <property type="molecule type" value="Genomic_DNA"/>
</dbReference>
<dbReference type="InterPro" id="IPR007607">
    <property type="entry name" value="BacA/B"/>
</dbReference>
<proteinExistence type="inferred from homology"/>
<dbReference type="Pfam" id="PF04519">
    <property type="entry name" value="Bactofilin"/>
    <property type="match status" value="1"/>
</dbReference>
<dbReference type="PANTHER" id="PTHR35024:SF4">
    <property type="entry name" value="POLYMER-FORMING CYTOSKELETAL PROTEIN"/>
    <property type="match status" value="1"/>
</dbReference>
<evidence type="ECO:0000256" key="1">
    <source>
        <dbReference type="ARBA" id="ARBA00044755"/>
    </source>
</evidence>
<dbReference type="PANTHER" id="PTHR35024">
    <property type="entry name" value="HYPOTHETICAL CYTOSOLIC PROTEIN"/>
    <property type="match status" value="1"/>
</dbReference>
<name>A0A5J6MJQ5_9PROT</name>
<protein>
    <recommendedName>
        <fullName evidence="4">Cell shape determination protein CcmA</fullName>
    </recommendedName>
</protein>
<reference evidence="2 3" key="1">
    <citation type="submission" date="2019-08" db="EMBL/GenBank/DDBJ databases">
        <title>Hyperibacter terrae gen. nov., sp. nov. and Hyperibacter viscosus sp. nov., two new members in the family Rhodospirillaceae isolated from the rhizosphere of Hypericum perforatum.</title>
        <authorList>
            <person name="Noviana Z."/>
        </authorList>
    </citation>
    <scope>NUCLEOTIDE SEQUENCE [LARGE SCALE GENOMIC DNA]</scope>
    <source>
        <strain evidence="2 3">R5913</strain>
    </source>
</reference>
<accession>A0A5J6MJQ5</accession>
<evidence type="ECO:0008006" key="4">
    <source>
        <dbReference type="Google" id="ProtNLM"/>
    </source>
</evidence>
<sequence>MVQNEPARTTTRTSSTPSIISADLHVIGDLVSNGDIQVDGEIEGDIQSRTITIGATAHVRGSVSAETVRVCGAVTGQIRGNTVSLDRTARVSGDILHASLAIEPGAFLEGHCRRIESVTADTSVTPLIEHDRGHSSESVPAAANL</sequence>